<proteinExistence type="predicted"/>
<keyword evidence="1" id="KW-0472">Membrane</keyword>
<keyword evidence="1" id="KW-1133">Transmembrane helix</keyword>
<accession>A0AAW6B185</accession>
<organism evidence="2 3">
    <name type="scientific">Clostridium symbiosum</name>
    <name type="common">Bacteroides symbiosus</name>
    <dbReference type="NCBI Taxonomy" id="1512"/>
    <lineage>
        <taxon>Bacteria</taxon>
        <taxon>Bacillati</taxon>
        <taxon>Bacillota</taxon>
        <taxon>Clostridia</taxon>
        <taxon>Lachnospirales</taxon>
        <taxon>Lachnospiraceae</taxon>
        <taxon>Otoolea</taxon>
    </lineage>
</organism>
<evidence type="ECO:0000256" key="1">
    <source>
        <dbReference type="SAM" id="Phobius"/>
    </source>
</evidence>
<protein>
    <submittedName>
        <fullName evidence="2">Uncharacterized protein</fullName>
    </submittedName>
</protein>
<dbReference type="EMBL" id="JAQLGM010000047">
    <property type="protein sequence ID" value="MDB2001748.1"/>
    <property type="molecule type" value="Genomic_DNA"/>
</dbReference>
<dbReference type="RefSeq" id="WP_272120689.1">
    <property type="nucleotide sequence ID" value="NZ_JAQLGH010000046.1"/>
</dbReference>
<gene>
    <name evidence="2" type="ORF">PM006_16235</name>
</gene>
<comment type="caution">
    <text evidence="2">The sequence shown here is derived from an EMBL/GenBank/DDBJ whole genome shotgun (WGS) entry which is preliminary data.</text>
</comment>
<reference evidence="2" key="1">
    <citation type="submission" date="2023-01" db="EMBL/GenBank/DDBJ databases">
        <title>Human gut microbiome strain richness.</title>
        <authorList>
            <person name="Chen-Liaw A."/>
        </authorList>
    </citation>
    <scope>NUCLEOTIDE SEQUENCE</scope>
    <source>
        <strain evidence="2">B1_m1001713B170214d0_201011</strain>
    </source>
</reference>
<keyword evidence="1" id="KW-0812">Transmembrane</keyword>
<dbReference type="Proteomes" id="UP001300871">
    <property type="component" value="Unassembled WGS sequence"/>
</dbReference>
<dbReference type="AlphaFoldDB" id="A0AAW6B185"/>
<sequence>MIRESRVILKRIQKLSNHSNTRILTLKGCLINPETSQSISCHHDYGRELGAIIDGLVRDGYLVRLEDFKVALTDKGLHPYKVKWEEAKHFLLHSILIPVIVSALTTLLTLWLKTPL</sequence>
<feature type="transmembrane region" description="Helical" evidence="1">
    <location>
        <begin position="90"/>
        <end position="112"/>
    </location>
</feature>
<name>A0AAW6B185_CLOSY</name>
<evidence type="ECO:0000313" key="2">
    <source>
        <dbReference type="EMBL" id="MDB2001748.1"/>
    </source>
</evidence>
<evidence type="ECO:0000313" key="3">
    <source>
        <dbReference type="Proteomes" id="UP001300871"/>
    </source>
</evidence>